<feature type="transmembrane region" description="Helical" evidence="7">
    <location>
        <begin position="231"/>
        <end position="249"/>
    </location>
</feature>
<sequence>MKADAVSTKNIENPGKSSQNSTLAKRLRRDWNLNKWKYIMITPVLIYLILFCYKPMYGLVIAFKDYKITRGIAGSSWADPWFKWFLNFITDPYFPRVIKNTFLISGLTILFGFPTPILLALLINEVRNKAFKRTVQTITYMPYFISTVVMCGIIKVFCMQDGLFAQIAVALGGTAENYLANPQYFRTVYVLSDIWQKIGWDSIIYLAALSAIDQEQYEAARVDGANRFQQMLHITLPGLIPTIMILFILRMGNMLNVGYEKILLLYNATTYEVADVISTYTYRLSFPTSGGSPMYSKSTAIGLFNTLVNVVFLVVTNAISKRATESSLF</sequence>
<organism evidence="9 10">
    <name type="scientific">Candidatus Eisenbergiella merdavium</name>
    <dbReference type="NCBI Taxonomy" id="2838551"/>
    <lineage>
        <taxon>Bacteria</taxon>
        <taxon>Bacillati</taxon>
        <taxon>Bacillota</taxon>
        <taxon>Clostridia</taxon>
        <taxon>Lachnospirales</taxon>
        <taxon>Lachnospiraceae</taxon>
        <taxon>Eisenbergiella</taxon>
    </lineage>
</organism>
<keyword evidence="4 7" id="KW-0812">Transmembrane</keyword>
<dbReference type="Pfam" id="PF00528">
    <property type="entry name" value="BPD_transp_1"/>
    <property type="match status" value="1"/>
</dbReference>
<comment type="subcellular location">
    <subcellularLocation>
        <location evidence="1 7">Cell membrane</location>
        <topology evidence="1 7">Multi-pass membrane protein</topology>
    </subcellularLocation>
</comment>
<evidence type="ECO:0000256" key="6">
    <source>
        <dbReference type="ARBA" id="ARBA00023136"/>
    </source>
</evidence>
<evidence type="ECO:0000313" key="9">
    <source>
        <dbReference type="EMBL" id="HJC22529.1"/>
    </source>
</evidence>
<dbReference type="AlphaFoldDB" id="A0A9D2SN80"/>
<evidence type="ECO:0000256" key="7">
    <source>
        <dbReference type="RuleBase" id="RU363032"/>
    </source>
</evidence>
<comment type="caution">
    <text evidence="9">The sequence shown here is derived from an EMBL/GenBank/DDBJ whole genome shotgun (WGS) entry which is preliminary data.</text>
</comment>
<dbReference type="PROSITE" id="PS50928">
    <property type="entry name" value="ABC_TM1"/>
    <property type="match status" value="1"/>
</dbReference>
<keyword evidence="2 7" id="KW-0813">Transport</keyword>
<evidence type="ECO:0000256" key="5">
    <source>
        <dbReference type="ARBA" id="ARBA00022989"/>
    </source>
</evidence>
<evidence type="ECO:0000256" key="1">
    <source>
        <dbReference type="ARBA" id="ARBA00004651"/>
    </source>
</evidence>
<evidence type="ECO:0000256" key="3">
    <source>
        <dbReference type="ARBA" id="ARBA00022475"/>
    </source>
</evidence>
<dbReference type="GO" id="GO:0005886">
    <property type="term" value="C:plasma membrane"/>
    <property type="evidence" value="ECO:0007669"/>
    <property type="project" value="UniProtKB-SubCell"/>
</dbReference>
<dbReference type="SUPFAM" id="SSF161098">
    <property type="entry name" value="MetI-like"/>
    <property type="match status" value="1"/>
</dbReference>
<feature type="transmembrane region" description="Helical" evidence="7">
    <location>
        <begin position="300"/>
        <end position="319"/>
    </location>
</feature>
<dbReference type="GO" id="GO:0055085">
    <property type="term" value="P:transmembrane transport"/>
    <property type="evidence" value="ECO:0007669"/>
    <property type="project" value="InterPro"/>
</dbReference>
<dbReference type="PANTHER" id="PTHR43227">
    <property type="entry name" value="BLL4140 PROTEIN"/>
    <property type="match status" value="1"/>
</dbReference>
<dbReference type="PANTHER" id="PTHR43227:SF11">
    <property type="entry name" value="BLL4140 PROTEIN"/>
    <property type="match status" value="1"/>
</dbReference>
<feature type="transmembrane region" description="Helical" evidence="7">
    <location>
        <begin position="102"/>
        <end position="123"/>
    </location>
</feature>
<keyword evidence="6 7" id="KW-0472">Membrane</keyword>
<accession>A0A9D2SN80</accession>
<comment type="similarity">
    <text evidence="7">Belongs to the binding-protein-dependent transport system permease family.</text>
</comment>
<proteinExistence type="inferred from homology"/>
<feature type="transmembrane region" description="Helical" evidence="7">
    <location>
        <begin position="36"/>
        <end position="56"/>
    </location>
</feature>
<reference evidence="9" key="2">
    <citation type="submission" date="2021-04" db="EMBL/GenBank/DDBJ databases">
        <authorList>
            <person name="Gilroy R."/>
        </authorList>
    </citation>
    <scope>NUCLEOTIDE SEQUENCE</scope>
    <source>
        <strain evidence="9">USAMLcec2-132</strain>
    </source>
</reference>
<feature type="domain" description="ABC transmembrane type-1" evidence="8">
    <location>
        <begin position="98"/>
        <end position="316"/>
    </location>
</feature>
<evidence type="ECO:0000259" key="8">
    <source>
        <dbReference type="PROSITE" id="PS50928"/>
    </source>
</evidence>
<evidence type="ECO:0000256" key="4">
    <source>
        <dbReference type="ARBA" id="ARBA00022692"/>
    </source>
</evidence>
<keyword evidence="5 7" id="KW-1133">Transmembrane helix</keyword>
<gene>
    <name evidence="9" type="ORF">H9761_02350</name>
</gene>
<dbReference type="Gene3D" id="1.10.3720.10">
    <property type="entry name" value="MetI-like"/>
    <property type="match status" value="1"/>
</dbReference>
<reference evidence="9" key="1">
    <citation type="journal article" date="2021" name="PeerJ">
        <title>Extensive microbial diversity within the chicken gut microbiome revealed by metagenomics and culture.</title>
        <authorList>
            <person name="Gilroy R."/>
            <person name="Ravi A."/>
            <person name="Getino M."/>
            <person name="Pursley I."/>
            <person name="Horton D.L."/>
            <person name="Alikhan N.F."/>
            <person name="Baker D."/>
            <person name="Gharbi K."/>
            <person name="Hall N."/>
            <person name="Watson M."/>
            <person name="Adriaenssens E.M."/>
            <person name="Foster-Nyarko E."/>
            <person name="Jarju S."/>
            <person name="Secka A."/>
            <person name="Antonio M."/>
            <person name="Oren A."/>
            <person name="Chaudhuri R.R."/>
            <person name="La Ragione R."/>
            <person name="Hildebrand F."/>
            <person name="Pallen M.J."/>
        </authorList>
    </citation>
    <scope>NUCLEOTIDE SEQUENCE</scope>
    <source>
        <strain evidence="9">USAMLcec2-132</strain>
    </source>
</reference>
<protein>
    <submittedName>
        <fullName evidence="9">ABC transporter permease subunit</fullName>
    </submittedName>
</protein>
<name>A0A9D2SN80_9FIRM</name>
<dbReference type="InterPro" id="IPR035906">
    <property type="entry name" value="MetI-like_sf"/>
</dbReference>
<evidence type="ECO:0000313" key="10">
    <source>
        <dbReference type="Proteomes" id="UP000823891"/>
    </source>
</evidence>
<dbReference type="InterPro" id="IPR050809">
    <property type="entry name" value="UgpAE/MalFG_permease"/>
</dbReference>
<dbReference type="CDD" id="cd06261">
    <property type="entry name" value="TM_PBP2"/>
    <property type="match status" value="1"/>
</dbReference>
<keyword evidence="3" id="KW-1003">Cell membrane</keyword>
<dbReference type="EMBL" id="DWWS01000013">
    <property type="protein sequence ID" value="HJC22529.1"/>
    <property type="molecule type" value="Genomic_DNA"/>
</dbReference>
<dbReference type="Proteomes" id="UP000823891">
    <property type="component" value="Unassembled WGS sequence"/>
</dbReference>
<evidence type="ECO:0000256" key="2">
    <source>
        <dbReference type="ARBA" id="ARBA00022448"/>
    </source>
</evidence>
<dbReference type="InterPro" id="IPR000515">
    <property type="entry name" value="MetI-like"/>
</dbReference>